<name>A0A927AS53_9BACT</name>
<evidence type="ECO:0000313" key="2">
    <source>
        <dbReference type="EMBL" id="MBD2703316.1"/>
    </source>
</evidence>
<keyword evidence="1" id="KW-0812">Transmembrane</keyword>
<dbReference type="EMBL" id="JACWZY010000021">
    <property type="protein sequence ID" value="MBD2703316.1"/>
    <property type="molecule type" value="Genomic_DNA"/>
</dbReference>
<feature type="transmembrane region" description="Helical" evidence="1">
    <location>
        <begin position="38"/>
        <end position="62"/>
    </location>
</feature>
<gene>
    <name evidence="2" type="ORF">IC229_21910</name>
</gene>
<organism evidence="2 3">
    <name type="scientific">Spirosoma profusum</name>
    <dbReference type="NCBI Taxonomy" id="2771354"/>
    <lineage>
        <taxon>Bacteria</taxon>
        <taxon>Pseudomonadati</taxon>
        <taxon>Bacteroidota</taxon>
        <taxon>Cytophagia</taxon>
        <taxon>Cytophagales</taxon>
        <taxon>Cytophagaceae</taxon>
        <taxon>Spirosoma</taxon>
    </lineage>
</organism>
<comment type="caution">
    <text evidence="2">The sequence shown here is derived from an EMBL/GenBank/DDBJ whole genome shotgun (WGS) entry which is preliminary data.</text>
</comment>
<sequence length="95" mass="10604">MNRAFYTLVIALTLLVLPIVYLIAEGMLHFHTKADDEIGMFALLFSGPLLVAYSFFCFFLDVPTKGKKVLTIIGFASGILWMSYLLKACADGEFE</sequence>
<reference evidence="2" key="1">
    <citation type="submission" date="2020-09" db="EMBL/GenBank/DDBJ databases">
        <authorList>
            <person name="Kim M.K."/>
        </authorList>
    </citation>
    <scope>NUCLEOTIDE SEQUENCE</scope>
    <source>
        <strain evidence="2">BT702</strain>
    </source>
</reference>
<proteinExistence type="predicted"/>
<dbReference type="Proteomes" id="UP000598820">
    <property type="component" value="Unassembled WGS sequence"/>
</dbReference>
<accession>A0A927AS53</accession>
<feature type="transmembrane region" description="Helical" evidence="1">
    <location>
        <begin position="69"/>
        <end position="86"/>
    </location>
</feature>
<dbReference type="RefSeq" id="WP_190889167.1">
    <property type="nucleotide sequence ID" value="NZ_JACWZY010000021.1"/>
</dbReference>
<evidence type="ECO:0000313" key="3">
    <source>
        <dbReference type="Proteomes" id="UP000598820"/>
    </source>
</evidence>
<dbReference type="AlphaFoldDB" id="A0A927AS53"/>
<keyword evidence="1" id="KW-1133">Transmembrane helix</keyword>
<evidence type="ECO:0000256" key="1">
    <source>
        <dbReference type="SAM" id="Phobius"/>
    </source>
</evidence>
<keyword evidence="3" id="KW-1185">Reference proteome</keyword>
<keyword evidence="1" id="KW-0472">Membrane</keyword>
<protein>
    <submittedName>
        <fullName evidence="2">Uncharacterized protein</fullName>
    </submittedName>
</protein>